<sequence>MTRTSLIAVVAIATAAAACSRNSITGRSQLSLVSESELQTAALTEYKQFLSENKVVSSAASKDADMVKRVGNRIATAITKYYQQKGNANELKDYKWEFNLVDSKEVNAWCMPGGKVVVYTGLLPITRDEASLAVVLGHEITHAVAGHSRERMSQQMVAQGLQTAGGVALGNNTRALNIFNAIYAPGAQVGVLLPNSRKQESEADHYGLIFAAMAGYNPEVAVSFWERMAAAGGQKPPLLLSSHPSDEQRIANIKKLMPEALKYYTPVRN</sequence>
<evidence type="ECO:0000256" key="5">
    <source>
        <dbReference type="ARBA" id="ARBA00023049"/>
    </source>
</evidence>
<dbReference type="GO" id="GO:0051603">
    <property type="term" value="P:proteolysis involved in protein catabolic process"/>
    <property type="evidence" value="ECO:0007669"/>
    <property type="project" value="TreeGrafter"/>
</dbReference>
<evidence type="ECO:0000256" key="1">
    <source>
        <dbReference type="ARBA" id="ARBA00022670"/>
    </source>
</evidence>
<dbReference type="GO" id="GO:0046872">
    <property type="term" value="F:metal ion binding"/>
    <property type="evidence" value="ECO:0007669"/>
    <property type="project" value="UniProtKB-KW"/>
</dbReference>
<reference evidence="8 9" key="1">
    <citation type="submission" date="2019-01" db="EMBL/GenBank/DDBJ databases">
        <title>Filimonas sp. strain TTM-71.</title>
        <authorList>
            <person name="Chen W.-M."/>
        </authorList>
    </citation>
    <scope>NUCLEOTIDE SEQUENCE [LARGE SCALE GENOMIC DNA]</scope>
    <source>
        <strain evidence="8 9">TTM-71</strain>
    </source>
</reference>
<dbReference type="AlphaFoldDB" id="A0A4V1MAN5"/>
<dbReference type="CDD" id="cd07331">
    <property type="entry name" value="M48C_Oma1_like"/>
    <property type="match status" value="1"/>
</dbReference>
<dbReference type="OrthoDB" id="9810445at2"/>
<evidence type="ECO:0000259" key="7">
    <source>
        <dbReference type="Pfam" id="PF01435"/>
    </source>
</evidence>
<name>A0A4V1MAN5_9BACT</name>
<dbReference type="Pfam" id="PF01435">
    <property type="entry name" value="Peptidase_M48"/>
    <property type="match status" value="1"/>
</dbReference>
<dbReference type="Gene3D" id="3.30.2010.10">
    <property type="entry name" value="Metalloproteases ('zincins'), catalytic domain"/>
    <property type="match status" value="1"/>
</dbReference>
<proteinExistence type="inferred from homology"/>
<comment type="cofactor">
    <cofactor evidence="6">
        <name>Zn(2+)</name>
        <dbReference type="ChEBI" id="CHEBI:29105"/>
    </cofactor>
    <text evidence="6">Binds 1 zinc ion per subunit.</text>
</comment>
<comment type="similarity">
    <text evidence="6">Belongs to the peptidase M48 family.</text>
</comment>
<organism evidence="8 9">
    <name type="scientific">Filimonas effusa</name>
    <dbReference type="NCBI Taxonomy" id="2508721"/>
    <lineage>
        <taxon>Bacteria</taxon>
        <taxon>Pseudomonadati</taxon>
        <taxon>Bacteroidota</taxon>
        <taxon>Chitinophagia</taxon>
        <taxon>Chitinophagales</taxon>
        <taxon>Chitinophagaceae</taxon>
        <taxon>Filimonas</taxon>
    </lineage>
</organism>
<evidence type="ECO:0000256" key="4">
    <source>
        <dbReference type="ARBA" id="ARBA00022833"/>
    </source>
</evidence>
<keyword evidence="9" id="KW-1185">Reference proteome</keyword>
<evidence type="ECO:0000313" key="8">
    <source>
        <dbReference type="EMBL" id="RXK86496.1"/>
    </source>
</evidence>
<keyword evidence="1 6" id="KW-0645">Protease</keyword>
<dbReference type="RefSeq" id="WP_129002245.1">
    <property type="nucleotide sequence ID" value="NZ_SDHZ01000001.1"/>
</dbReference>
<dbReference type="PANTHER" id="PTHR22726:SF1">
    <property type="entry name" value="METALLOENDOPEPTIDASE OMA1, MITOCHONDRIAL"/>
    <property type="match status" value="1"/>
</dbReference>
<feature type="domain" description="Peptidase M48" evidence="7">
    <location>
        <begin position="89"/>
        <end position="255"/>
    </location>
</feature>
<dbReference type="InterPro" id="IPR001915">
    <property type="entry name" value="Peptidase_M48"/>
</dbReference>
<evidence type="ECO:0000256" key="2">
    <source>
        <dbReference type="ARBA" id="ARBA00022723"/>
    </source>
</evidence>
<accession>A0A4V1MAN5</accession>
<gene>
    <name evidence="8" type="ORF">ESB13_06725</name>
</gene>
<dbReference type="PROSITE" id="PS51257">
    <property type="entry name" value="PROKAR_LIPOPROTEIN"/>
    <property type="match status" value="1"/>
</dbReference>
<protein>
    <submittedName>
        <fullName evidence="8">M48 family peptidase</fullName>
    </submittedName>
</protein>
<keyword evidence="2" id="KW-0479">Metal-binding</keyword>
<dbReference type="GO" id="GO:0004222">
    <property type="term" value="F:metalloendopeptidase activity"/>
    <property type="evidence" value="ECO:0007669"/>
    <property type="project" value="InterPro"/>
</dbReference>
<keyword evidence="4 6" id="KW-0862">Zinc</keyword>
<dbReference type="PANTHER" id="PTHR22726">
    <property type="entry name" value="METALLOENDOPEPTIDASE OMA1"/>
    <property type="match status" value="1"/>
</dbReference>
<dbReference type="GO" id="GO:0016020">
    <property type="term" value="C:membrane"/>
    <property type="evidence" value="ECO:0007669"/>
    <property type="project" value="TreeGrafter"/>
</dbReference>
<keyword evidence="3 6" id="KW-0378">Hydrolase</keyword>
<evidence type="ECO:0000256" key="6">
    <source>
        <dbReference type="RuleBase" id="RU003983"/>
    </source>
</evidence>
<comment type="caution">
    <text evidence="8">The sequence shown here is derived from an EMBL/GenBank/DDBJ whole genome shotgun (WGS) entry which is preliminary data.</text>
</comment>
<evidence type="ECO:0000256" key="3">
    <source>
        <dbReference type="ARBA" id="ARBA00022801"/>
    </source>
</evidence>
<dbReference type="EMBL" id="SDHZ01000001">
    <property type="protein sequence ID" value="RXK86496.1"/>
    <property type="molecule type" value="Genomic_DNA"/>
</dbReference>
<evidence type="ECO:0000313" key="9">
    <source>
        <dbReference type="Proteomes" id="UP000290545"/>
    </source>
</evidence>
<dbReference type="Proteomes" id="UP000290545">
    <property type="component" value="Unassembled WGS sequence"/>
</dbReference>
<dbReference type="InterPro" id="IPR051156">
    <property type="entry name" value="Mito/Outer_Membr_Metalloprot"/>
</dbReference>
<keyword evidence="5 6" id="KW-0482">Metalloprotease</keyword>